<dbReference type="SUPFAM" id="SSF48498">
    <property type="entry name" value="Tetracyclin repressor-like, C-terminal domain"/>
    <property type="match status" value="1"/>
</dbReference>
<dbReference type="PRINTS" id="PR00455">
    <property type="entry name" value="HTHTETR"/>
</dbReference>
<dbReference type="InterPro" id="IPR036271">
    <property type="entry name" value="Tet_transcr_reg_TetR-rel_C_sf"/>
</dbReference>
<proteinExistence type="predicted"/>
<dbReference type="GO" id="GO:0006355">
    <property type="term" value="P:regulation of DNA-templated transcription"/>
    <property type="evidence" value="ECO:0007669"/>
    <property type="project" value="UniProtKB-ARBA"/>
</dbReference>
<dbReference type="SUPFAM" id="SSF46689">
    <property type="entry name" value="Homeodomain-like"/>
    <property type="match status" value="1"/>
</dbReference>
<gene>
    <name evidence="4" type="ORF">MMAD_15620</name>
</gene>
<dbReference type="PROSITE" id="PS50977">
    <property type="entry name" value="HTH_TETR_2"/>
    <property type="match status" value="1"/>
</dbReference>
<dbReference type="InterPro" id="IPR001647">
    <property type="entry name" value="HTH_TetR"/>
</dbReference>
<protein>
    <submittedName>
        <fullName evidence="4">TetR family transcriptional regulator</fullName>
    </submittedName>
</protein>
<dbReference type="InterPro" id="IPR041467">
    <property type="entry name" value="Sco4008_C"/>
</dbReference>
<evidence type="ECO:0000259" key="3">
    <source>
        <dbReference type="PROSITE" id="PS50977"/>
    </source>
</evidence>
<dbReference type="PANTHER" id="PTHR30328:SF54">
    <property type="entry name" value="HTH-TYPE TRANSCRIPTIONAL REPRESSOR SCO4008"/>
    <property type="match status" value="1"/>
</dbReference>
<keyword evidence="1 2" id="KW-0238">DNA-binding</keyword>
<accession>A0A7I7XDZ4</accession>
<evidence type="ECO:0000256" key="2">
    <source>
        <dbReference type="PROSITE-ProRule" id="PRU00335"/>
    </source>
</evidence>
<dbReference type="Gene3D" id="1.10.357.10">
    <property type="entry name" value="Tetracycline Repressor, domain 2"/>
    <property type="match status" value="1"/>
</dbReference>
<name>A0A7I7XDZ4_9MYCO</name>
<feature type="domain" description="HTH tetR-type" evidence="3">
    <location>
        <begin position="18"/>
        <end position="78"/>
    </location>
</feature>
<dbReference type="PANTHER" id="PTHR30328">
    <property type="entry name" value="TRANSCRIPTIONAL REPRESSOR"/>
    <property type="match status" value="1"/>
</dbReference>
<evidence type="ECO:0000313" key="4">
    <source>
        <dbReference type="EMBL" id="BBZ27267.1"/>
    </source>
</evidence>
<dbReference type="InterPro" id="IPR009057">
    <property type="entry name" value="Homeodomain-like_sf"/>
</dbReference>
<dbReference type="Pfam" id="PF17926">
    <property type="entry name" value="TetR_C_21"/>
    <property type="match status" value="1"/>
</dbReference>
<dbReference type="GO" id="GO:0003677">
    <property type="term" value="F:DNA binding"/>
    <property type="evidence" value="ECO:0007669"/>
    <property type="project" value="UniProtKB-UniRule"/>
</dbReference>
<dbReference type="Pfam" id="PF00440">
    <property type="entry name" value="TetR_N"/>
    <property type="match status" value="1"/>
</dbReference>
<dbReference type="InterPro" id="IPR050109">
    <property type="entry name" value="HTH-type_TetR-like_transc_reg"/>
</dbReference>
<reference evidence="4 5" key="1">
    <citation type="journal article" date="2019" name="Emerg. Microbes Infect.">
        <title>Comprehensive subspecies identification of 175 nontuberculous mycobacteria species based on 7547 genomic profiles.</title>
        <authorList>
            <person name="Matsumoto Y."/>
            <person name="Kinjo T."/>
            <person name="Motooka D."/>
            <person name="Nabeya D."/>
            <person name="Jung N."/>
            <person name="Uechi K."/>
            <person name="Horii T."/>
            <person name="Iida T."/>
            <person name="Fujita J."/>
            <person name="Nakamura S."/>
        </authorList>
    </citation>
    <scope>NUCLEOTIDE SEQUENCE [LARGE SCALE GENOMIC DNA]</scope>
    <source>
        <strain evidence="4 5">JCM 13574</strain>
    </source>
</reference>
<organism evidence="4 5">
    <name type="scientific">Mycolicibacterium madagascariense</name>
    <dbReference type="NCBI Taxonomy" id="212765"/>
    <lineage>
        <taxon>Bacteria</taxon>
        <taxon>Bacillati</taxon>
        <taxon>Actinomycetota</taxon>
        <taxon>Actinomycetes</taxon>
        <taxon>Mycobacteriales</taxon>
        <taxon>Mycobacteriaceae</taxon>
        <taxon>Mycolicibacterium</taxon>
    </lineage>
</organism>
<dbReference type="KEGG" id="mmag:MMAD_15620"/>
<dbReference type="EMBL" id="AP022610">
    <property type="protein sequence ID" value="BBZ27267.1"/>
    <property type="molecule type" value="Genomic_DNA"/>
</dbReference>
<evidence type="ECO:0000256" key="1">
    <source>
        <dbReference type="ARBA" id="ARBA00023125"/>
    </source>
</evidence>
<feature type="DNA-binding region" description="H-T-H motif" evidence="2">
    <location>
        <begin position="41"/>
        <end position="60"/>
    </location>
</feature>
<dbReference type="AlphaFoldDB" id="A0A7I7XDZ4"/>
<sequence>MQLTGQSLHFEAMVRDSVQTKARLLQAAIDEFAAYGIAGARVDRIAEAAATNKQMIYSYFGNKDELFDQAFSADVERFREAVDFDPLDLPGYAGRLFDRFEDDSSSLRLSTWYRLERPTGPGLQAVAEINDVRLQRLRDAQKKGAVTTDFAPAALLALIQSIATSWSTMNPEFTSSKPLARKERRRTVVEAVRRIVSPT</sequence>
<evidence type="ECO:0000313" key="5">
    <source>
        <dbReference type="Proteomes" id="UP000466517"/>
    </source>
</evidence>
<dbReference type="Proteomes" id="UP000466517">
    <property type="component" value="Chromosome"/>
</dbReference>
<keyword evidence="5" id="KW-1185">Reference proteome</keyword>